<organism evidence="2 3">
    <name type="scientific">Aureobasidium namibiae CBS 147.97</name>
    <dbReference type="NCBI Taxonomy" id="1043004"/>
    <lineage>
        <taxon>Eukaryota</taxon>
        <taxon>Fungi</taxon>
        <taxon>Dikarya</taxon>
        <taxon>Ascomycota</taxon>
        <taxon>Pezizomycotina</taxon>
        <taxon>Dothideomycetes</taxon>
        <taxon>Dothideomycetidae</taxon>
        <taxon>Dothideales</taxon>
        <taxon>Saccotheciaceae</taxon>
        <taxon>Aureobasidium</taxon>
    </lineage>
</organism>
<dbReference type="EMBL" id="KL584734">
    <property type="protein sequence ID" value="KEQ68216.1"/>
    <property type="molecule type" value="Genomic_DNA"/>
</dbReference>
<reference evidence="2 3" key="1">
    <citation type="journal article" date="2014" name="BMC Genomics">
        <title>Genome sequencing of four Aureobasidium pullulans varieties: biotechnological potential, stress tolerance, and description of new species.</title>
        <authorList>
            <person name="Gostin Ar C."/>
            <person name="Ohm R.A."/>
            <person name="Kogej T."/>
            <person name="Sonjak S."/>
            <person name="Turk M."/>
            <person name="Zajc J."/>
            <person name="Zalar P."/>
            <person name="Grube M."/>
            <person name="Sun H."/>
            <person name="Han J."/>
            <person name="Sharma A."/>
            <person name="Chiniquy J."/>
            <person name="Ngan C.Y."/>
            <person name="Lipzen A."/>
            <person name="Barry K."/>
            <person name="Grigoriev I.V."/>
            <person name="Gunde-Cimerman N."/>
        </authorList>
    </citation>
    <scope>NUCLEOTIDE SEQUENCE [LARGE SCALE GENOMIC DNA]</scope>
    <source>
        <strain evidence="2 3">CBS 147.97</strain>
    </source>
</reference>
<dbReference type="PANTHER" id="PTHR37285:SF5">
    <property type="entry name" value="SPORE WALL MATURATION PROTEIN DIT1"/>
    <property type="match status" value="1"/>
</dbReference>
<sequence length="216" mass="23452">MAPTKITFSSENIPGEKALCLNHKGLSQAHITVTELGDESQSDSELSTSSTSVPSPPGVHAFGAEAEYFCLSFEVLNVLEQYGTHVGHQATTTDGSLAMWSGKLRFLPHVYHHISRSTPVQLTMPAFPCKSSNRENKVLGHLPDLGEEFALCRLNAMAEDVAKVYKQALGNSLSCNVTVFMFLDKEEAGHPGRNPNMQSEESKADCTADQCKRPGV</sequence>
<accession>A0A074X0R7</accession>
<dbReference type="STRING" id="1043004.A0A074X0R7"/>
<feature type="compositionally biased region" description="Basic and acidic residues" evidence="1">
    <location>
        <begin position="200"/>
        <end position="216"/>
    </location>
</feature>
<keyword evidence="3" id="KW-1185">Reference proteome</keyword>
<evidence type="ECO:0000313" key="2">
    <source>
        <dbReference type="EMBL" id="KEQ68216.1"/>
    </source>
</evidence>
<name>A0A074X0R7_9PEZI</name>
<dbReference type="RefSeq" id="XP_013422406.1">
    <property type="nucleotide sequence ID" value="XM_013566952.1"/>
</dbReference>
<dbReference type="InterPro" id="IPR007817">
    <property type="entry name" value="Isocyanide_synthase_DIT1"/>
</dbReference>
<dbReference type="Pfam" id="PF05141">
    <property type="entry name" value="DIT1_PvcA"/>
    <property type="match status" value="1"/>
</dbReference>
<evidence type="ECO:0000313" key="3">
    <source>
        <dbReference type="Proteomes" id="UP000027730"/>
    </source>
</evidence>
<dbReference type="Proteomes" id="UP000027730">
    <property type="component" value="Unassembled WGS sequence"/>
</dbReference>
<dbReference type="PANTHER" id="PTHR37285">
    <property type="entry name" value="SPORE WALL MATURATION PROTEIN DIT1"/>
    <property type="match status" value="1"/>
</dbReference>
<feature type="region of interest" description="Disordered" evidence="1">
    <location>
        <begin position="36"/>
        <end position="55"/>
    </location>
</feature>
<evidence type="ECO:0000256" key="1">
    <source>
        <dbReference type="SAM" id="MobiDB-lite"/>
    </source>
</evidence>
<dbReference type="GeneID" id="25417754"/>
<proteinExistence type="predicted"/>
<dbReference type="AlphaFoldDB" id="A0A074X0R7"/>
<dbReference type="OrthoDB" id="429813at2759"/>
<feature type="region of interest" description="Disordered" evidence="1">
    <location>
        <begin position="190"/>
        <end position="216"/>
    </location>
</feature>
<protein>
    <submittedName>
        <fullName evidence="2">Uncharacterized protein</fullName>
    </submittedName>
</protein>
<feature type="compositionally biased region" description="Low complexity" evidence="1">
    <location>
        <begin position="43"/>
        <end position="53"/>
    </location>
</feature>
<dbReference type="HOGENOM" id="CLU_1277395_0_0_1"/>
<gene>
    <name evidence="2" type="ORF">M436DRAFT_86586</name>
</gene>